<reference evidence="8" key="2">
    <citation type="submission" date="2023-02" db="EMBL/GenBank/DDBJ databases">
        <authorList>
            <consortium name="DOE Joint Genome Institute"/>
            <person name="Mondo S.J."/>
            <person name="Chang Y."/>
            <person name="Wang Y."/>
            <person name="Ahrendt S."/>
            <person name="Andreopoulos W."/>
            <person name="Barry K."/>
            <person name="Beard J."/>
            <person name="Benny G.L."/>
            <person name="Blankenship S."/>
            <person name="Bonito G."/>
            <person name="Cuomo C."/>
            <person name="Desiro A."/>
            <person name="Gervers K.A."/>
            <person name="Hundley H."/>
            <person name="Kuo A."/>
            <person name="LaButti K."/>
            <person name="Lang B.F."/>
            <person name="Lipzen A."/>
            <person name="O'Donnell K."/>
            <person name="Pangilinan J."/>
            <person name="Reynolds N."/>
            <person name="Sandor L."/>
            <person name="Smith M.W."/>
            <person name="Tsang A."/>
            <person name="Grigoriev I.V."/>
            <person name="Stajich J.E."/>
            <person name="Spatafora J.W."/>
        </authorList>
    </citation>
    <scope>NUCLEOTIDE SEQUENCE</scope>
    <source>
        <strain evidence="8">RSA 2281</strain>
    </source>
</reference>
<dbReference type="EMBL" id="JAIXMP010000010">
    <property type="protein sequence ID" value="KAI9266576.1"/>
    <property type="molecule type" value="Genomic_DNA"/>
</dbReference>
<feature type="transmembrane region" description="Helical" evidence="7">
    <location>
        <begin position="437"/>
        <end position="458"/>
    </location>
</feature>
<keyword evidence="2" id="KW-0808">Transferase</keyword>
<gene>
    <name evidence="8" type="ORF">BDA99DRAFT_535999</name>
</gene>
<evidence type="ECO:0000313" key="8">
    <source>
        <dbReference type="EMBL" id="KAI9266576.1"/>
    </source>
</evidence>
<evidence type="ECO:0000256" key="6">
    <source>
        <dbReference type="ARBA" id="ARBA00023315"/>
    </source>
</evidence>
<dbReference type="GO" id="GO:0047184">
    <property type="term" value="F:1-acylglycerophosphocholine O-acyltransferase activity"/>
    <property type="evidence" value="ECO:0007669"/>
    <property type="project" value="TreeGrafter"/>
</dbReference>
<evidence type="ECO:0000256" key="3">
    <source>
        <dbReference type="ARBA" id="ARBA00022692"/>
    </source>
</evidence>
<comment type="subcellular location">
    <subcellularLocation>
        <location evidence="1">Membrane</location>
        <topology evidence="1">Multi-pass membrane protein</topology>
    </subcellularLocation>
</comment>
<dbReference type="Proteomes" id="UP001209540">
    <property type="component" value="Unassembled WGS sequence"/>
</dbReference>
<dbReference type="InterPro" id="IPR049941">
    <property type="entry name" value="LPLAT_7/PORCN-like"/>
</dbReference>
<keyword evidence="9" id="KW-1185">Reference proteome</keyword>
<reference evidence="8" key="1">
    <citation type="journal article" date="2022" name="IScience">
        <title>Evolution of zygomycete secretomes and the origins of terrestrial fungal ecologies.</title>
        <authorList>
            <person name="Chang Y."/>
            <person name="Wang Y."/>
            <person name="Mondo S."/>
            <person name="Ahrendt S."/>
            <person name="Andreopoulos W."/>
            <person name="Barry K."/>
            <person name="Beard J."/>
            <person name="Benny G.L."/>
            <person name="Blankenship S."/>
            <person name="Bonito G."/>
            <person name="Cuomo C."/>
            <person name="Desiro A."/>
            <person name="Gervers K.A."/>
            <person name="Hundley H."/>
            <person name="Kuo A."/>
            <person name="LaButti K."/>
            <person name="Lang B.F."/>
            <person name="Lipzen A."/>
            <person name="O'Donnell K."/>
            <person name="Pangilinan J."/>
            <person name="Reynolds N."/>
            <person name="Sandor L."/>
            <person name="Smith M.E."/>
            <person name="Tsang A."/>
            <person name="Grigoriev I.V."/>
            <person name="Stajich J.E."/>
            <person name="Spatafora J.W."/>
        </authorList>
    </citation>
    <scope>NUCLEOTIDE SEQUENCE</scope>
    <source>
        <strain evidence="8">RSA 2281</strain>
    </source>
</reference>
<proteinExistence type="predicted"/>
<sequence>MDSFFENIAAHLGDQVSGDHVKLIFCILATYPLALIYRTLPTDSPNSRHLFSIAYAVIAMVFVLKLYMGMLHITITALFTYTFMRLYHGKNGPYINFVVAMISMSICHIDRQLKGFEGSSKLDYSGALMILTIKFTSFGFNVADGRSGAVTDYNKRMKIDPFPSPIEYLGWLCYFAGFLVGPTCEYMDYYRFTNYFFVSPSKHLSPYRPAFQKFVFFLVTAWLVAFVGQHYNYFRMMEDDFAASPFYKKIFALEIVGRLQHCKYGCMWLLAEGACVLSGFGYNGIRNGKHQWDRLSNIYWVGLEGAQSFKDISNSWNLGCNTWLRHYVYMRLCPPGAKPDSYVLVGTYTVSAFWHGFHPGYYALISGFGIYQALSRSVRRTIRPLVMSTDGKTPLPVWKNLYDIASYIATNYSSAILMAPFELLYVSRTRKVWSSIYYIHIWGYLTVWAVVTFLGPTLKQIQKGRVERAITNDKKNVAAKKIECAVQELELKQQKLI</sequence>
<accession>A0AAD5K2H5</accession>
<dbReference type="GO" id="GO:0016020">
    <property type="term" value="C:membrane"/>
    <property type="evidence" value="ECO:0007669"/>
    <property type="project" value="UniProtKB-SubCell"/>
</dbReference>
<dbReference type="PANTHER" id="PTHR13906:SF4">
    <property type="entry name" value="LYSOPHOSPHOLIPID ACYLTRANSFERASE 6"/>
    <property type="match status" value="1"/>
</dbReference>
<dbReference type="InterPro" id="IPR004299">
    <property type="entry name" value="MBOAT_fam"/>
</dbReference>
<evidence type="ECO:0000313" key="9">
    <source>
        <dbReference type="Proteomes" id="UP001209540"/>
    </source>
</evidence>
<evidence type="ECO:0000256" key="1">
    <source>
        <dbReference type="ARBA" id="ARBA00004141"/>
    </source>
</evidence>
<feature type="transmembrane region" description="Helical" evidence="7">
    <location>
        <begin position="404"/>
        <end position="425"/>
    </location>
</feature>
<dbReference type="PANTHER" id="PTHR13906">
    <property type="entry name" value="PORCUPINE"/>
    <property type="match status" value="1"/>
</dbReference>
<evidence type="ECO:0000256" key="7">
    <source>
        <dbReference type="SAM" id="Phobius"/>
    </source>
</evidence>
<keyword evidence="3 7" id="KW-0812">Transmembrane</keyword>
<evidence type="ECO:0000256" key="5">
    <source>
        <dbReference type="ARBA" id="ARBA00023136"/>
    </source>
</evidence>
<dbReference type="Pfam" id="PF03062">
    <property type="entry name" value="MBOAT"/>
    <property type="match status" value="1"/>
</dbReference>
<feature type="transmembrane region" description="Helical" evidence="7">
    <location>
        <begin position="52"/>
        <end position="81"/>
    </location>
</feature>
<feature type="transmembrane region" description="Helical" evidence="7">
    <location>
        <begin position="20"/>
        <end position="40"/>
    </location>
</feature>
<name>A0AAD5K2H5_9FUNG</name>
<feature type="transmembrane region" description="Helical" evidence="7">
    <location>
        <begin position="210"/>
        <end position="231"/>
    </location>
</feature>
<comment type="caution">
    <text evidence="8">The sequence shown here is derived from an EMBL/GenBank/DDBJ whole genome shotgun (WGS) entry which is preliminary data.</text>
</comment>
<dbReference type="GO" id="GO:0005783">
    <property type="term" value="C:endoplasmic reticulum"/>
    <property type="evidence" value="ECO:0007669"/>
    <property type="project" value="TreeGrafter"/>
</dbReference>
<keyword evidence="6" id="KW-0012">Acyltransferase</keyword>
<evidence type="ECO:0000256" key="2">
    <source>
        <dbReference type="ARBA" id="ARBA00022679"/>
    </source>
</evidence>
<dbReference type="GO" id="GO:0003841">
    <property type="term" value="F:1-acylglycerol-3-phosphate O-acyltransferase activity"/>
    <property type="evidence" value="ECO:0007669"/>
    <property type="project" value="TreeGrafter"/>
</dbReference>
<protein>
    <submittedName>
        <fullName evidence="8">MBOAT, membrane-bound O-acyltransferase family-domain-containing protein</fullName>
    </submittedName>
</protein>
<dbReference type="GO" id="GO:0030258">
    <property type="term" value="P:lipid modification"/>
    <property type="evidence" value="ECO:0007669"/>
    <property type="project" value="TreeGrafter"/>
</dbReference>
<keyword evidence="4 7" id="KW-1133">Transmembrane helix</keyword>
<feature type="transmembrane region" description="Helical" evidence="7">
    <location>
        <begin position="122"/>
        <end position="143"/>
    </location>
</feature>
<evidence type="ECO:0000256" key="4">
    <source>
        <dbReference type="ARBA" id="ARBA00022989"/>
    </source>
</evidence>
<keyword evidence="5 7" id="KW-0472">Membrane</keyword>
<dbReference type="GO" id="GO:0046474">
    <property type="term" value="P:glycerophospholipid biosynthetic process"/>
    <property type="evidence" value="ECO:0007669"/>
    <property type="project" value="TreeGrafter"/>
</dbReference>
<feature type="transmembrane region" description="Helical" evidence="7">
    <location>
        <begin position="93"/>
        <end position="110"/>
    </location>
</feature>
<feature type="transmembrane region" description="Helical" evidence="7">
    <location>
        <begin position="168"/>
        <end position="189"/>
    </location>
</feature>
<organism evidence="8 9">
    <name type="scientific">Phascolomyces articulosus</name>
    <dbReference type="NCBI Taxonomy" id="60185"/>
    <lineage>
        <taxon>Eukaryota</taxon>
        <taxon>Fungi</taxon>
        <taxon>Fungi incertae sedis</taxon>
        <taxon>Mucoromycota</taxon>
        <taxon>Mucoromycotina</taxon>
        <taxon>Mucoromycetes</taxon>
        <taxon>Mucorales</taxon>
        <taxon>Lichtheimiaceae</taxon>
        <taxon>Phascolomyces</taxon>
    </lineage>
</organism>
<dbReference type="AlphaFoldDB" id="A0AAD5K2H5"/>